<evidence type="ECO:0000256" key="1">
    <source>
        <dbReference type="ARBA" id="ARBA00023015"/>
    </source>
</evidence>
<dbReference type="PANTHER" id="PTHR44688">
    <property type="entry name" value="DNA-BINDING TRANSCRIPTIONAL ACTIVATOR DEVR_DOSR"/>
    <property type="match status" value="1"/>
</dbReference>
<accession>A0ABY9JNT8</accession>
<evidence type="ECO:0000313" key="6">
    <source>
        <dbReference type="EMBL" id="WLQ68248.1"/>
    </source>
</evidence>
<dbReference type="CDD" id="cd06170">
    <property type="entry name" value="LuxR_C_like"/>
    <property type="match status" value="1"/>
</dbReference>
<evidence type="ECO:0000313" key="7">
    <source>
        <dbReference type="Proteomes" id="UP001224433"/>
    </source>
</evidence>
<dbReference type="InterPro" id="IPR036388">
    <property type="entry name" value="WH-like_DNA-bd_sf"/>
</dbReference>
<dbReference type="PROSITE" id="PS50043">
    <property type="entry name" value="HTH_LUXR_2"/>
    <property type="match status" value="1"/>
</dbReference>
<dbReference type="Pfam" id="PF00196">
    <property type="entry name" value="GerE"/>
    <property type="match status" value="1"/>
</dbReference>
<keyword evidence="7" id="KW-1185">Reference proteome</keyword>
<evidence type="ECO:0000256" key="3">
    <source>
        <dbReference type="ARBA" id="ARBA00023163"/>
    </source>
</evidence>
<dbReference type="EMBL" id="CP120983">
    <property type="protein sequence ID" value="WLQ68248.1"/>
    <property type="molecule type" value="Genomic_DNA"/>
</dbReference>
<feature type="region of interest" description="Disordered" evidence="4">
    <location>
        <begin position="1"/>
        <end position="50"/>
    </location>
</feature>
<dbReference type="SUPFAM" id="SSF46894">
    <property type="entry name" value="C-terminal effector domain of the bipartite response regulators"/>
    <property type="match status" value="1"/>
</dbReference>
<dbReference type="Gene3D" id="1.10.10.10">
    <property type="entry name" value="Winged helix-like DNA-binding domain superfamily/Winged helix DNA-binding domain"/>
    <property type="match status" value="1"/>
</dbReference>
<protein>
    <submittedName>
        <fullName evidence="6">LuxR C-terminal-related transcriptional regulator</fullName>
    </submittedName>
</protein>
<dbReference type="InterPro" id="IPR000792">
    <property type="entry name" value="Tscrpt_reg_LuxR_C"/>
</dbReference>
<feature type="compositionally biased region" description="Polar residues" evidence="4">
    <location>
        <begin position="9"/>
        <end position="21"/>
    </location>
</feature>
<proteinExistence type="predicted"/>
<dbReference type="PROSITE" id="PS00622">
    <property type="entry name" value="HTH_LUXR_1"/>
    <property type="match status" value="1"/>
</dbReference>
<dbReference type="SMART" id="SM00421">
    <property type="entry name" value="HTH_LUXR"/>
    <property type="match status" value="1"/>
</dbReference>
<feature type="domain" description="HTH luxR-type" evidence="5">
    <location>
        <begin position="394"/>
        <end position="459"/>
    </location>
</feature>
<dbReference type="RefSeq" id="WP_147964248.1">
    <property type="nucleotide sequence ID" value="NZ_CP120983.1"/>
</dbReference>
<keyword evidence="3" id="KW-0804">Transcription</keyword>
<dbReference type="PANTHER" id="PTHR44688:SF16">
    <property type="entry name" value="DNA-BINDING TRANSCRIPTIONAL ACTIVATOR DEVR_DOSR"/>
    <property type="match status" value="1"/>
</dbReference>
<evidence type="ECO:0000259" key="5">
    <source>
        <dbReference type="PROSITE" id="PS50043"/>
    </source>
</evidence>
<gene>
    <name evidence="6" type="ORF">P8A20_33875</name>
</gene>
<keyword evidence="2" id="KW-0238">DNA-binding</keyword>
<reference evidence="6 7" key="1">
    <citation type="submission" date="2023-03" db="EMBL/GenBank/DDBJ databases">
        <title>Isolation and description of six Streptomyces strains from soil environments, able to metabolize different microbial glucans.</title>
        <authorList>
            <person name="Widen T."/>
            <person name="Larsbrink J."/>
        </authorList>
    </citation>
    <scope>NUCLEOTIDE SEQUENCE [LARGE SCALE GENOMIC DNA]</scope>
    <source>
        <strain evidence="6 7">Alt3</strain>
    </source>
</reference>
<dbReference type="PRINTS" id="PR00038">
    <property type="entry name" value="HTHLUXR"/>
</dbReference>
<dbReference type="Proteomes" id="UP001224433">
    <property type="component" value="Chromosome"/>
</dbReference>
<dbReference type="InterPro" id="IPR016032">
    <property type="entry name" value="Sig_transdc_resp-reg_C-effctor"/>
</dbReference>
<evidence type="ECO:0000256" key="2">
    <source>
        <dbReference type="ARBA" id="ARBA00023125"/>
    </source>
</evidence>
<organism evidence="6 7">
    <name type="scientific">Streptomyces glycanivorans</name>
    <dbReference type="NCBI Taxonomy" id="3033808"/>
    <lineage>
        <taxon>Bacteria</taxon>
        <taxon>Bacillati</taxon>
        <taxon>Actinomycetota</taxon>
        <taxon>Actinomycetes</taxon>
        <taxon>Kitasatosporales</taxon>
        <taxon>Streptomycetaceae</taxon>
        <taxon>Streptomyces</taxon>
    </lineage>
</organism>
<name>A0ABY9JNT8_9ACTN</name>
<sequence>MLPPENKFATRNSVKPSTRQGSGAVRVAKVPRPRRPARLPEDDGPLPKRRAATTYIPALTLLDKSERSPSDELSAVLRNIELANLGTNRATVATETDWILGTDTLRTEAHSTWLAVLTLLYTGDLASARAQCERLAGDPLWARSDRHRDLLTLLLARTRLLSGDAFRASNMLGALLARRVTRSLTCLAVAWLVEALVQIGELENAHGVLLENGLADRLDVDQPDRMHILAARGALHTGMGQFQRAIDDYMDCGRVLRALNVSNPAVIPWRSKATLAALPARRYDLALALSEDELIAARRWGSPRSIGTALHAVAVSRGDETSVPLLDEAVRLLDVAGARAELTHALYDLGMLLLRRKDVPGGRVRLEAADAVARNCRNAFWSERARSALALQSSCDEACLLTRQQDRIAQLARAGYSNRQIAETLFLTVRTVEFHLSSVYRKLGISGRRQLVTAMNTSVS</sequence>
<keyword evidence="1" id="KW-0805">Transcription regulation</keyword>
<evidence type="ECO:0000256" key="4">
    <source>
        <dbReference type="SAM" id="MobiDB-lite"/>
    </source>
</evidence>